<accession>A0A1B7HHQ2</accession>
<sequence length="303" mass="33516">MQKTKMFILFAIVILTWGTTWLAMKFALVSMPPIFATGLRFLSAAPLLLWLLHVTRSSLLFPPGHRFFQFCVFLFCFCLPFTLVIYGEQYVNASTAAIIFAGMPVAVLLISIVVLNAPTSLLQLMGAMLAMLSLFCLLQEESRNSLSNNWKGAFAVVAAVAMHAFMYVQCKKRSCQVSLFTFNALPCLAAGLLLTLTGAVVEKPEIENITWLSFSSIIYLGVVASVFGILCYFSLQKRISTFNTSLVFICFPVIAVILECVVMGSVFSHTSWILLAGMLCGVLLSVIPVEREKMATTPKRLWN</sequence>
<evidence type="ECO:0000313" key="9">
    <source>
        <dbReference type="Proteomes" id="UP000078286"/>
    </source>
</evidence>
<dbReference type="Pfam" id="PF00892">
    <property type="entry name" value="EamA"/>
    <property type="match status" value="2"/>
</dbReference>
<comment type="subcellular location">
    <subcellularLocation>
        <location evidence="1">Cell membrane</location>
        <topology evidence="1">Multi-pass membrane protein</topology>
    </subcellularLocation>
</comment>
<evidence type="ECO:0000256" key="4">
    <source>
        <dbReference type="ARBA" id="ARBA00022989"/>
    </source>
</evidence>
<feature type="transmembrane region" description="Helical" evidence="6">
    <location>
        <begin position="93"/>
        <end position="114"/>
    </location>
</feature>
<feature type="transmembrane region" description="Helical" evidence="6">
    <location>
        <begin position="180"/>
        <end position="201"/>
    </location>
</feature>
<feature type="transmembrane region" description="Helical" evidence="6">
    <location>
        <begin position="245"/>
        <end position="266"/>
    </location>
</feature>
<keyword evidence="2" id="KW-1003">Cell membrane</keyword>
<feature type="transmembrane region" description="Helical" evidence="6">
    <location>
        <begin position="150"/>
        <end position="168"/>
    </location>
</feature>
<dbReference type="InterPro" id="IPR050638">
    <property type="entry name" value="AA-Vitamin_Transporters"/>
</dbReference>
<keyword evidence="4 6" id="KW-1133">Transmembrane helix</keyword>
<feature type="transmembrane region" description="Helical" evidence="6">
    <location>
        <begin position="272"/>
        <end position="289"/>
    </location>
</feature>
<dbReference type="AlphaFoldDB" id="A0A1B7HHQ2"/>
<evidence type="ECO:0000259" key="7">
    <source>
        <dbReference type="Pfam" id="PF00892"/>
    </source>
</evidence>
<name>A0A1B7HHQ2_9ENTR</name>
<feature type="transmembrane region" description="Helical" evidence="6">
    <location>
        <begin position="34"/>
        <end position="55"/>
    </location>
</feature>
<feature type="transmembrane region" description="Helical" evidence="6">
    <location>
        <begin position="121"/>
        <end position="138"/>
    </location>
</feature>
<keyword evidence="3 6" id="KW-0812">Transmembrane</keyword>
<feature type="transmembrane region" description="Helical" evidence="6">
    <location>
        <begin position="213"/>
        <end position="233"/>
    </location>
</feature>
<feature type="transmembrane region" description="Helical" evidence="6">
    <location>
        <begin position="7"/>
        <end position="28"/>
    </location>
</feature>
<dbReference type="PANTHER" id="PTHR32322:SF14">
    <property type="entry name" value="PROTEIN PAGO"/>
    <property type="match status" value="1"/>
</dbReference>
<reference evidence="8 9" key="1">
    <citation type="submission" date="2016-04" db="EMBL/GenBank/DDBJ databases">
        <title>ATOL: Assembling a taxonomically balanced genome-scale reconstruction of the evolutionary history of the Enterobacteriaceae.</title>
        <authorList>
            <person name="Plunkett G.III."/>
            <person name="Neeno-Eckwall E.C."/>
            <person name="Glasner J.D."/>
            <person name="Perna N.T."/>
        </authorList>
    </citation>
    <scope>NUCLEOTIDE SEQUENCE [LARGE SCALE GENOMIC DNA]</scope>
    <source>
        <strain evidence="8 9">ATCC 51607</strain>
    </source>
</reference>
<organism evidence="8 9">
    <name type="scientific">Buttiauxella noackiae ATCC 51607</name>
    <dbReference type="NCBI Taxonomy" id="1354255"/>
    <lineage>
        <taxon>Bacteria</taxon>
        <taxon>Pseudomonadati</taxon>
        <taxon>Pseudomonadota</taxon>
        <taxon>Gammaproteobacteria</taxon>
        <taxon>Enterobacterales</taxon>
        <taxon>Enterobacteriaceae</taxon>
        <taxon>Buttiauxella</taxon>
    </lineage>
</organism>
<evidence type="ECO:0000256" key="5">
    <source>
        <dbReference type="ARBA" id="ARBA00023136"/>
    </source>
</evidence>
<keyword evidence="5 6" id="KW-0472">Membrane</keyword>
<keyword evidence="9" id="KW-1185">Reference proteome</keyword>
<proteinExistence type="predicted"/>
<dbReference type="GO" id="GO:0005886">
    <property type="term" value="C:plasma membrane"/>
    <property type="evidence" value="ECO:0007669"/>
    <property type="project" value="UniProtKB-SubCell"/>
</dbReference>
<dbReference type="EMBL" id="LXEO01000064">
    <property type="protein sequence ID" value="OAT15167.1"/>
    <property type="molecule type" value="Genomic_DNA"/>
</dbReference>
<dbReference type="PATRIC" id="fig|1354255.3.peg.3998"/>
<protein>
    <submittedName>
        <fullName evidence="8">Drug/metabolite transporter (DMT) superfamily permease</fullName>
    </submittedName>
</protein>
<dbReference type="RefSeq" id="WP_064556099.1">
    <property type="nucleotide sequence ID" value="NZ_LXEO01000064.1"/>
</dbReference>
<gene>
    <name evidence="8" type="ORF">M979_3880</name>
</gene>
<evidence type="ECO:0000256" key="3">
    <source>
        <dbReference type="ARBA" id="ARBA00022692"/>
    </source>
</evidence>
<dbReference type="PANTHER" id="PTHR32322">
    <property type="entry name" value="INNER MEMBRANE TRANSPORTER"/>
    <property type="match status" value="1"/>
</dbReference>
<feature type="transmembrane region" description="Helical" evidence="6">
    <location>
        <begin position="67"/>
        <end position="87"/>
    </location>
</feature>
<dbReference type="SUPFAM" id="SSF103481">
    <property type="entry name" value="Multidrug resistance efflux transporter EmrE"/>
    <property type="match status" value="2"/>
</dbReference>
<feature type="domain" description="EamA" evidence="7">
    <location>
        <begin position="151"/>
        <end position="286"/>
    </location>
</feature>
<evidence type="ECO:0000256" key="1">
    <source>
        <dbReference type="ARBA" id="ARBA00004651"/>
    </source>
</evidence>
<dbReference type="InterPro" id="IPR000620">
    <property type="entry name" value="EamA_dom"/>
</dbReference>
<feature type="domain" description="EamA" evidence="7">
    <location>
        <begin position="6"/>
        <end position="138"/>
    </location>
</feature>
<dbReference type="Proteomes" id="UP000078286">
    <property type="component" value="Unassembled WGS sequence"/>
</dbReference>
<evidence type="ECO:0000256" key="2">
    <source>
        <dbReference type="ARBA" id="ARBA00022475"/>
    </source>
</evidence>
<evidence type="ECO:0000256" key="6">
    <source>
        <dbReference type="SAM" id="Phobius"/>
    </source>
</evidence>
<evidence type="ECO:0000313" key="8">
    <source>
        <dbReference type="EMBL" id="OAT15167.1"/>
    </source>
</evidence>
<comment type="caution">
    <text evidence="8">The sequence shown here is derived from an EMBL/GenBank/DDBJ whole genome shotgun (WGS) entry which is preliminary data.</text>
</comment>
<dbReference type="InterPro" id="IPR037185">
    <property type="entry name" value="EmrE-like"/>
</dbReference>